<comment type="caution">
    <text evidence="1">The sequence shown here is derived from an EMBL/GenBank/DDBJ whole genome shotgun (WGS) entry which is preliminary data.</text>
</comment>
<reference evidence="1" key="1">
    <citation type="submission" date="2022-04" db="EMBL/GenBank/DDBJ databases">
        <title>Lysobacter sp. CAU 1642 isolated from sea sand.</title>
        <authorList>
            <person name="Kim W."/>
        </authorList>
    </citation>
    <scope>NUCLEOTIDE SEQUENCE</scope>
    <source>
        <strain evidence="1">CAU 1642</strain>
    </source>
</reference>
<protein>
    <recommendedName>
        <fullName evidence="3">ATP-binding protein</fullName>
    </recommendedName>
</protein>
<name>A0ABT0GE91_9GAMM</name>
<gene>
    <name evidence="1" type="ORF">M0G41_04215</name>
</gene>
<evidence type="ECO:0000313" key="2">
    <source>
        <dbReference type="Proteomes" id="UP001431449"/>
    </source>
</evidence>
<sequence length="282" mass="31340">MSLRKRLAEYGFESNDDYDFALRCLFEAELGHLRVLHVDGSAGRRKTAFAHALGHALAYDHVLYHDFSRPEPPPPARSLSLVEEAAGGPPEPALGAFERVVTEACAYSEAARTLLILDQLQAAPFADHLRLVGFVEDGEWSAGNASVHANPRNFLLALISEEPIYHSLARRSYRVWTNAERAYLAYRAEDFGLPTEAQPLLAALAEVFTAIDASPTPRELSRLLDDLLHRVRSEEQLRQSIFGWTEGIDRESLIAPALNPLFQQALDALEQLLGADRVELES</sequence>
<dbReference type="Proteomes" id="UP001431449">
    <property type="component" value="Unassembled WGS sequence"/>
</dbReference>
<dbReference type="RefSeq" id="WP_248205437.1">
    <property type="nucleotide sequence ID" value="NZ_JALNMH010000002.1"/>
</dbReference>
<proteinExistence type="predicted"/>
<evidence type="ECO:0008006" key="3">
    <source>
        <dbReference type="Google" id="ProtNLM"/>
    </source>
</evidence>
<accession>A0ABT0GE91</accession>
<keyword evidence="2" id="KW-1185">Reference proteome</keyword>
<dbReference type="EMBL" id="JALNMH010000002">
    <property type="protein sequence ID" value="MCK7592871.1"/>
    <property type="molecule type" value="Genomic_DNA"/>
</dbReference>
<evidence type="ECO:0000313" key="1">
    <source>
        <dbReference type="EMBL" id="MCK7592871.1"/>
    </source>
</evidence>
<organism evidence="1 2">
    <name type="scientific">Pseudomarimonas salicorniae</name>
    <dbReference type="NCBI Taxonomy" id="2933270"/>
    <lineage>
        <taxon>Bacteria</taxon>
        <taxon>Pseudomonadati</taxon>
        <taxon>Pseudomonadota</taxon>
        <taxon>Gammaproteobacteria</taxon>
        <taxon>Lysobacterales</taxon>
        <taxon>Lysobacteraceae</taxon>
        <taxon>Pseudomarimonas</taxon>
    </lineage>
</organism>